<feature type="transmembrane region" description="Helical" evidence="2">
    <location>
        <begin position="175"/>
        <end position="192"/>
    </location>
</feature>
<evidence type="ECO:0000256" key="1">
    <source>
        <dbReference type="SAM" id="MobiDB-lite"/>
    </source>
</evidence>
<proteinExistence type="predicted"/>
<evidence type="ECO:0000313" key="4">
    <source>
        <dbReference type="Proteomes" id="UP001236806"/>
    </source>
</evidence>
<feature type="transmembrane region" description="Helical" evidence="2">
    <location>
        <begin position="279"/>
        <end position="308"/>
    </location>
</feature>
<keyword evidence="2" id="KW-0812">Transmembrane</keyword>
<protein>
    <recommendedName>
        <fullName evidence="5">Integral membrane protein</fullName>
    </recommendedName>
</protein>
<reference evidence="3 4" key="1">
    <citation type="submission" date="2023-07" db="EMBL/GenBank/DDBJ databases">
        <title>Comparative genomics of wheat-associated soil bacteria to identify genetic determinants of phenazine resistance.</title>
        <authorList>
            <person name="Mouncey N."/>
        </authorList>
    </citation>
    <scope>NUCLEOTIDE SEQUENCE [LARGE SCALE GENOMIC DNA]</scope>
    <source>
        <strain evidence="3 4">W1I3</strain>
    </source>
</reference>
<name>A0ABU0PLC0_9MICC</name>
<evidence type="ECO:0008006" key="5">
    <source>
        <dbReference type="Google" id="ProtNLM"/>
    </source>
</evidence>
<keyword evidence="2" id="KW-1133">Transmembrane helix</keyword>
<sequence>MSHPRSNERQSAWAVSAAPTADQGERNVSPWTSALMGVLAGLLGLAPWLVTGARLPLQNLWATEVLPAQMPVSLLPLSQYELTTLVALMTVGGALAGFTVRLCRPGRRRAVTWSAAAGVLAVQGAATIQAFSVVRAGLAPGSASGLYFAGLLAGVIAAVAASAVALFLLASKSPALAALGLGLMAVPFASWAVEWVVNLAGVGNVPAAVPTIARWLPAVLVGLALAWCGFRPTIRILVWAGDLVLLWVVPALFISVNYVLGTRVYLGDFEEMAFMGRQILAATLGPAGGAGPLILLATAIALAGTGILEVRRRRQARPAA</sequence>
<evidence type="ECO:0000313" key="3">
    <source>
        <dbReference type="EMBL" id="MDQ0674497.1"/>
    </source>
</evidence>
<feature type="transmembrane region" description="Helical" evidence="2">
    <location>
        <begin position="212"/>
        <end position="230"/>
    </location>
</feature>
<keyword evidence="2" id="KW-0472">Membrane</keyword>
<feature type="transmembrane region" description="Helical" evidence="2">
    <location>
        <begin position="146"/>
        <end position="168"/>
    </location>
</feature>
<organism evidence="3 4">
    <name type="scientific">Pseudarthrobacter siccitolerans</name>
    <dbReference type="NCBI Taxonomy" id="861266"/>
    <lineage>
        <taxon>Bacteria</taxon>
        <taxon>Bacillati</taxon>
        <taxon>Actinomycetota</taxon>
        <taxon>Actinomycetes</taxon>
        <taxon>Micrococcales</taxon>
        <taxon>Micrococcaceae</taxon>
        <taxon>Pseudarthrobacter</taxon>
    </lineage>
</organism>
<dbReference type="Proteomes" id="UP001236806">
    <property type="component" value="Unassembled WGS sequence"/>
</dbReference>
<feature type="transmembrane region" description="Helical" evidence="2">
    <location>
        <begin position="77"/>
        <end position="98"/>
    </location>
</feature>
<gene>
    <name evidence="3" type="ORF">QFZ36_002058</name>
</gene>
<feature type="transmembrane region" description="Helical" evidence="2">
    <location>
        <begin position="34"/>
        <end position="57"/>
    </location>
</feature>
<accession>A0ABU0PLC0</accession>
<evidence type="ECO:0000256" key="2">
    <source>
        <dbReference type="SAM" id="Phobius"/>
    </source>
</evidence>
<dbReference type="RefSeq" id="WP_306636108.1">
    <property type="nucleotide sequence ID" value="NZ_JAUSXB010000001.1"/>
</dbReference>
<comment type="caution">
    <text evidence="3">The sequence shown here is derived from an EMBL/GenBank/DDBJ whole genome shotgun (WGS) entry which is preliminary data.</text>
</comment>
<keyword evidence="4" id="KW-1185">Reference proteome</keyword>
<dbReference type="EMBL" id="JAUSXB010000001">
    <property type="protein sequence ID" value="MDQ0674497.1"/>
    <property type="molecule type" value="Genomic_DNA"/>
</dbReference>
<feature type="region of interest" description="Disordered" evidence="1">
    <location>
        <begin position="1"/>
        <end position="26"/>
    </location>
</feature>
<feature type="transmembrane region" description="Helical" evidence="2">
    <location>
        <begin position="237"/>
        <end position="259"/>
    </location>
</feature>
<feature type="transmembrane region" description="Helical" evidence="2">
    <location>
        <begin position="110"/>
        <end position="134"/>
    </location>
</feature>